<keyword evidence="2" id="KW-1185">Reference proteome</keyword>
<protein>
    <submittedName>
        <fullName evidence="1">Uncharacterized protein</fullName>
    </submittedName>
</protein>
<proteinExistence type="predicted"/>
<dbReference type="RefSeq" id="WP_221005866.1">
    <property type="nucleotide sequence ID" value="NZ_CP081150.1"/>
</dbReference>
<evidence type="ECO:0000313" key="2">
    <source>
        <dbReference type="Proteomes" id="UP000825679"/>
    </source>
</evidence>
<gene>
    <name evidence="1" type="ORF">K4H28_14555</name>
</gene>
<reference evidence="1 2" key="1">
    <citation type="submission" date="2021-08" db="EMBL/GenBank/DDBJ databases">
        <title>complete genome sequencing of Deefgea sp. D25.</title>
        <authorList>
            <person name="Bae J.-W."/>
            <person name="Gim D.-H."/>
        </authorList>
    </citation>
    <scope>NUCLEOTIDE SEQUENCE [LARGE SCALE GENOMIC DNA]</scope>
    <source>
        <strain evidence="1 2">D25</strain>
    </source>
</reference>
<name>A0ABX8Z518_9NEIS</name>
<evidence type="ECO:0000313" key="1">
    <source>
        <dbReference type="EMBL" id="QZA77485.1"/>
    </source>
</evidence>
<sequence>MRISEDLEKMLSNSPLLTPELQKMQVQYQQMLDKGLIHKQVYDLPLVNVLGPTHQQQETHALFGR</sequence>
<dbReference type="EMBL" id="CP081150">
    <property type="protein sequence ID" value="QZA77485.1"/>
    <property type="molecule type" value="Genomic_DNA"/>
</dbReference>
<dbReference type="Proteomes" id="UP000825679">
    <property type="component" value="Chromosome"/>
</dbReference>
<accession>A0ABX8Z518</accession>
<organism evidence="1 2">
    <name type="scientific">Deefgea tanakiae</name>
    <dbReference type="NCBI Taxonomy" id="2865840"/>
    <lineage>
        <taxon>Bacteria</taxon>
        <taxon>Pseudomonadati</taxon>
        <taxon>Pseudomonadota</taxon>
        <taxon>Betaproteobacteria</taxon>
        <taxon>Neisseriales</taxon>
        <taxon>Chitinibacteraceae</taxon>
        <taxon>Deefgea</taxon>
    </lineage>
</organism>